<sequence>MMAYGERTIQLFVACLSPDLVQDRRHLHTVVFPRLRRMAERRGVTLSVVEATDDVDDPQLTHLVRELEQLADPATIFLAVLGRQDSPAVDRLPDLLADRFPSLLPFEGRSRLELLCRQAVFSAPAIPARFIRVLPADAEPTADDPGPDPSVRRIAALTRALQNAGATILDYRRSDRVGWLDELDALGELVLTTLWATVVNQPTQPSRSSQRREQAVLDENVQFTVYRPRVLRPLQWYPLLAFAHLAERRPDARADQPDPLAQVEQEAERLLAGQLSDFARPQVDSRFAIPRDGEISFVPVVPGVDFNPERRIFRWVEDVHREEFRLRARPELDGRTARGRLTVLSGALIVAEVDLAFRVDSSAASAGPAAGTTQTDQGRPYRRIFASYSHLDTEIVRQCELAARAFGDTYLRDELSLRSGDRWDERLLTLIDEADVFQLFWSRNSMRSPQVRREWEHALSLSRPHFVRPTFWEDPLPSSEQPRLPPDALRQLHFTRLGTAPAPAAMPTPAAAPASTPPPAQHPENLAATSIQRPAPTAGAAPRRGLRPLALLLPAAMVVMAVAIGVPLLGRDRPAAGPANSTTSTTSTGVPSSQPTTTATATATATTTAVMLSSITVPDAEVLSGTGTSTLYLARPGQQVRVEVSIVNRQLIPAILPVTVGLWCADAAGEPLVVRRPPTQVEVPPDTRATPGLVPVTTWRSEAIVVPDGCVSTQGTAEPDGYFYADAGDIQQTGRPTLTAPFRLGP</sequence>
<feature type="compositionally biased region" description="Low complexity" evidence="1">
    <location>
        <begin position="500"/>
        <end position="514"/>
    </location>
</feature>
<dbReference type="SUPFAM" id="SSF52200">
    <property type="entry name" value="Toll/Interleukin receptor TIR domain"/>
    <property type="match status" value="1"/>
</dbReference>
<organism evidence="3 4">
    <name type="scientific">Microlunatus panaciterrae</name>
    <dbReference type="NCBI Taxonomy" id="400768"/>
    <lineage>
        <taxon>Bacteria</taxon>
        <taxon>Bacillati</taxon>
        <taxon>Actinomycetota</taxon>
        <taxon>Actinomycetes</taxon>
        <taxon>Propionibacteriales</taxon>
        <taxon>Propionibacteriaceae</taxon>
        <taxon>Microlunatus</taxon>
    </lineage>
</organism>
<reference evidence="3 4" key="1">
    <citation type="submission" date="2021-01" db="EMBL/GenBank/DDBJ databases">
        <title>Sequencing the genomes of 1000 actinobacteria strains.</title>
        <authorList>
            <person name="Klenk H.-P."/>
        </authorList>
    </citation>
    <scope>NUCLEOTIDE SEQUENCE [LARGE SCALE GENOMIC DNA]</scope>
    <source>
        <strain evidence="3 4">DSM 18662</strain>
    </source>
</reference>
<dbReference type="EMBL" id="JAFBCF010000001">
    <property type="protein sequence ID" value="MBM7797623.1"/>
    <property type="molecule type" value="Genomic_DNA"/>
</dbReference>
<accession>A0ABS2RF45</accession>
<protein>
    <recommendedName>
        <fullName evidence="2">TIR domain-containing protein</fullName>
    </recommendedName>
</protein>
<dbReference type="Proteomes" id="UP000704762">
    <property type="component" value="Unassembled WGS sequence"/>
</dbReference>
<comment type="caution">
    <text evidence="3">The sequence shown here is derived from an EMBL/GenBank/DDBJ whole genome shotgun (WGS) entry which is preliminary data.</text>
</comment>
<feature type="domain" description="TIR" evidence="2">
    <location>
        <begin position="384"/>
        <end position="482"/>
    </location>
</feature>
<dbReference type="Gene3D" id="3.40.50.10140">
    <property type="entry name" value="Toll/interleukin-1 receptor homology (TIR) domain"/>
    <property type="match status" value="1"/>
</dbReference>
<evidence type="ECO:0000313" key="3">
    <source>
        <dbReference type="EMBL" id="MBM7797623.1"/>
    </source>
</evidence>
<dbReference type="InterPro" id="IPR000157">
    <property type="entry name" value="TIR_dom"/>
</dbReference>
<feature type="region of interest" description="Disordered" evidence="1">
    <location>
        <begin position="575"/>
        <end position="601"/>
    </location>
</feature>
<proteinExistence type="predicted"/>
<feature type="compositionally biased region" description="Low complexity" evidence="1">
    <location>
        <begin position="581"/>
        <end position="601"/>
    </location>
</feature>
<dbReference type="Pfam" id="PF13676">
    <property type="entry name" value="TIR_2"/>
    <property type="match status" value="1"/>
</dbReference>
<dbReference type="InterPro" id="IPR035897">
    <property type="entry name" value="Toll_tir_struct_dom_sf"/>
</dbReference>
<name>A0ABS2RF45_9ACTN</name>
<dbReference type="RefSeq" id="WP_204916281.1">
    <property type="nucleotide sequence ID" value="NZ_BAAAQP010000011.1"/>
</dbReference>
<keyword evidence="4" id="KW-1185">Reference proteome</keyword>
<evidence type="ECO:0000256" key="1">
    <source>
        <dbReference type="SAM" id="MobiDB-lite"/>
    </source>
</evidence>
<evidence type="ECO:0000259" key="2">
    <source>
        <dbReference type="Pfam" id="PF13676"/>
    </source>
</evidence>
<gene>
    <name evidence="3" type="ORF">JOE57_000544</name>
</gene>
<evidence type="ECO:0000313" key="4">
    <source>
        <dbReference type="Proteomes" id="UP000704762"/>
    </source>
</evidence>
<feature type="region of interest" description="Disordered" evidence="1">
    <location>
        <begin position="500"/>
        <end position="524"/>
    </location>
</feature>